<accession>A0A3F2RLV6</accession>
<dbReference type="CDD" id="cd04369">
    <property type="entry name" value="Bromodomain"/>
    <property type="match status" value="1"/>
</dbReference>
<feature type="coiled-coil region" evidence="3">
    <location>
        <begin position="320"/>
        <end position="347"/>
    </location>
</feature>
<reference evidence="6 7" key="1">
    <citation type="submission" date="2018-07" db="EMBL/GenBank/DDBJ databases">
        <title>Genome sequencing of oomycete isolates from Chile give support for New Zealand origin for Phytophthora kernoviae and make available the first Nothophytophthora sp. genome.</title>
        <authorList>
            <person name="Studholme D.J."/>
            <person name="Sanfuentes E."/>
            <person name="Panda P."/>
            <person name="Hill R."/>
            <person name="Sambles C."/>
            <person name="Grant M."/>
            <person name="Williams N.M."/>
            <person name="Mcdougal R.L."/>
        </authorList>
    </citation>
    <scope>NUCLEOTIDE SEQUENCE [LARGE SCALE GENOMIC DNA]</scope>
    <source>
        <strain evidence="6">Chile6</strain>
    </source>
</reference>
<dbReference type="Gene3D" id="1.20.920.10">
    <property type="entry name" value="Bromodomain-like"/>
    <property type="match status" value="2"/>
</dbReference>
<gene>
    <name evidence="6" type="ORF">BBP00_00006686</name>
</gene>
<dbReference type="PROSITE" id="PS50014">
    <property type="entry name" value="BROMODOMAIN_2"/>
    <property type="match status" value="1"/>
</dbReference>
<dbReference type="Pfam" id="PF00439">
    <property type="entry name" value="Bromodomain"/>
    <property type="match status" value="1"/>
</dbReference>
<evidence type="ECO:0000256" key="1">
    <source>
        <dbReference type="ARBA" id="ARBA00023117"/>
    </source>
</evidence>
<dbReference type="InterPro" id="IPR036427">
    <property type="entry name" value="Bromodomain-like_sf"/>
</dbReference>
<sequence length="388" mass="45309">MDLRTLREQLHAHMLTPAEFIRKGRLIFQNAVKFNCADDPASIQVREMSEHLMWYFDSLCAELQLFPTPEVSTEQGRTKREQLRRERTEFVATVPVELKAKECQKLLRVLNSQKHDKNCWPFRKPVRMLFPGLSPDYFDIITTPMDLSTIAEKLNEFEYKVHGEFIQDVRLTFENAMIYNRADKEREGWSVYSAAVLMLAVVDDLWGDVTLEVMEKFRRRELLRKERMSEAKRKRADGSEVGATRVKLQLMPSRPNMERMNKSERKAEEKRRKRARREEEIARSEKRRRTAVAATDDALREAELRSRRKLQKQEMAEAVHLREQRELRAAKEEAERVRRAQMKLNAAAWTGVLLPAAATTAGKATSFWSKKRAKLHIPATFQPPAINA</sequence>
<protein>
    <recommendedName>
        <fullName evidence="5">Bromo domain-containing protein</fullName>
    </recommendedName>
</protein>
<feature type="compositionally biased region" description="Basic and acidic residues" evidence="4">
    <location>
        <begin position="256"/>
        <end position="284"/>
    </location>
</feature>
<feature type="domain" description="Bromo" evidence="5">
    <location>
        <begin position="114"/>
        <end position="187"/>
    </location>
</feature>
<evidence type="ECO:0000256" key="4">
    <source>
        <dbReference type="SAM" id="MobiDB-lite"/>
    </source>
</evidence>
<dbReference type="InterPro" id="IPR001487">
    <property type="entry name" value="Bromodomain"/>
</dbReference>
<dbReference type="EMBL" id="MBDO02000237">
    <property type="protein sequence ID" value="RLN59092.1"/>
    <property type="molecule type" value="Genomic_DNA"/>
</dbReference>
<evidence type="ECO:0000256" key="2">
    <source>
        <dbReference type="PROSITE-ProRule" id="PRU00035"/>
    </source>
</evidence>
<dbReference type="SUPFAM" id="SSF47370">
    <property type="entry name" value="Bromodomain"/>
    <property type="match status" value="2"/>
</dbReference>
<keyword evidence="3" id="KW-0175">Coiled coil</keyword>
<dbReference type="PRINTS" id="PR00503">
    <property type="entry name" value="BROMODOMAIN"/>
</dbReference>
<evidence type="ECO:0000313" key="7">
    <source>
        <dbReference type="Proteomes" id="UP000277300"/>
    </source>
</evidence>
<dbReference type="PANTHER" id="PTHR45926">
    <property type="entry name" value="OSJNBA0053K19.4 PROTEIN"/>
    <property type="match status" value="1"/>
</dbReference>
<name>A0A3F2RLV6_9STRA</name>
<organism evidence="6 7">
    <name type="scientific">Phytophthora kernoviae</name>
    <dbReference type="NCBI Taxonomy" id="325452"/>
    <lineage>
        <taxon>Eukaryota</taxon>
        <taxon>Sar</taxon>
        <taxon>Stramenopiles</taxon>
        <taxon>Oomycota</taxon>
        <taxon>Peronosporomycetes</taxon>
        <taxon>Peronosporales</taxon>
        <taxon>Peronosporaceae</taxon>
        <taxon>Phytophthora</taxon>
    </lineage>
</organism>
<dbReference type="SMART" id="SM00297">
    <property type="entry name" value="BROMO"/>
    <property type="match status" value="1"/>
</dbReference>
<keyword evidence="1 2" id="KW-0103">Bromodomain</keyword>
<proteinExistence type="predicted"/>
<dbReference type="AlphaFoldDB" id="A0A3F2RLV6"/>
<evidence type="ECO:0000259" key="5">
    <source>
        <dbReference type="PROSITE" id="PS50014"/>
    </source>
</evidence>
<dbReference type="Proteomes" id="UP000277300">
    <property type="component" value="Unassembled WGS sequence"/>
</dbReference>
<evidence type="ECO:0000256" key="3">
    <source>
        <dbReference type="SAM" id="Coils"/>
    </source>
</evidence>
<comment type="caution">
    <text evidence="6">The sequence shown here is derived from an EMBL/GenBank/DDBJ whole genome shotgun (WGS) entry which is preliminary data.</text>
</comment>
<feature type="region of interest" description="Disordered" evidence="4">
    <location>
        <begin position="254"/>
        <end position="289"/>
    </location>
</feature>
<dbReference type="OrthoDB" id="21449at2759"/>
<evidence type="ECO:0000313" key="6">
    <source>
        <dbReference type="EMBL" id="RLN59092.1"/>
    </source>
</evidence>